<organism evidence="1 2">
    <name type="scientific">Haladaptatus pallidirubidus</name>
    <dbReference type="NCBI Taxonomy" id="1008152"/>
    <lineage>
        <taxon>Archaea</taxon>
        <taxon>Methanobacteriati</taxon>
        <taxon>Methanobacteriota</taxon>
        <taxon>Stenosarchaea group</taxon>
        <taxon>Halobacteria</taxon>
        <taxon>Halobacteriales</taxon>
        <taxon>Haladaptataceae</taxon>
        <taxon>Haladaptatus</taxon>
    </lineage>
</organism>
<protein>
    <recommendedName>
        <fullName evidence="3">Transposase</fullName>
    </recommendedName>
</protein>
<gene>
    <name evidence="1" type="ORF">GCM10025751_58050</name>
</gene>
<reference evidence="1 2" key="1">
    <citation type="journal article" date="2019" name="Int. J. Syst. Evol. Microbiol.">
        <title>The Global Catalogue of Microorganisms (GCM) 10K type strain sequencing project: providing services to taxonomists for standard genome sequencing and annotation.</title>
        <authorList>
            <consortium name="The Broad Institute Genomics Platform"/>
            <consortium name="The Broad Institute Genome Sequencing Center for Infectious Disease"/>
            <person name="Wu L."/>
            <person name="Ma J."/>
        </authorList>
    </citation>
    <scope>NUCLEOTIDE SEQUENCE [LARGE SCALE GENOMIC DNA]</scope>
    <source>
        <strain evidence="1 2">JCM 17504</strain>
    </source>
</reference>
<sequence length="58" mass="6879">MDREFDSQHVLDAISWRGFTYVVLKRMRTCEKAQAKRLLQGNQDHYVTEQQLHLGSNE</sequence>
<evidence type="ECO:0000313" key="1">
    <source>
        <dbReference type="EMBL" id="GAA5066289.1"/>
    </source>
</evidence>
<name>A0AAV3URZ5_9EURY</name>
<dbReference type="AlphaFoldDB" id="A0AAV3URZ5"/>
<accession>A0AAV3URZ5</accession>
<evidence type="ECO:0000313" key="2">
    <source>
        <dbReference type="Proteomes" id="UP001501729"/>
    </source>
</evidence>
<proteinExistence type="predicted"/>
<evidence type="ECO:0008006" key="3">
    <source>
        <dbReference type="Google" id="ProtNLM"/>
    </source>
</evidence>
<dbReference type="Proteomes" id="UP001501729">
    <property type="component" value="Unassembled WGS sequence"/>
</dbReference>
<comment type="caution">
    <text evidence="1">The sequence shown here is derived from an EMBL/GenBank/DDBJ whole genome shotgun (WGS) entry which is preliminary data.</text>
</comment>
<dbReference type="EMBL" id="BAABKX010000030">
    <property type="protein sequence ID" value="GAA5066289.1"/>
    <property type="molecule type" value="Genomic_DNA"/>
</dbReference>
<keyword evidence="2" id="KW-1185">Reference proteome</keyword>